<keyword evidence="1 5" id="KW-0245">EGF-like domain</keyword>
<dbReference type="Gene3D" id="2.10.25.10">
    <property type="entry name" value="Laminin"/>
    <property type="match status" value="1"/>
</dbReference>
<evidence type="ECO:0000256" key="3">
    <source>
        <dbReference type="ARBA" id="ARBA00022737"/>
    </source>
</evidence>
<dbReference type="CDD" id="cd00053">
    <property type="entry name" value="EGF"/>
    <property type="match status" value="1"/>
</dbReference>
<name>A0A6S7LR41_PARCT</name>
<keyword evidence="2" id="KW-0732">Signal</keyword>
<dbReference type="GO" id="GO:0005509">
    <property type="term" value="F:calcium ion binding"/>
    <property type="evidence" value="ECO:0007669"/>
    <property type="project" value="InterPro"/>
</dbReference>
<accession>A0A6S7LR41</accession>
<dbReference type="PROSITE" id="PS00010">
    <property type="entry name" value="ASX_HYDROXYL"/>
    <property type="match status" value="1"/>
</dbReference>
<comment type="caution">
    <text evidence="6">The sequence shown here is derived from an EMBL/GenBank/DDBJ whole genome shotgun (WGS) entry which is preliminary data.</text>
</comment>
<dbReference type="EMBL" id="CACRXK020028016">
    <property type="protein sequence ID" value="CAB4041243.1"/>
    <property type="molecule type" value="Genomic_DNA"/>
</dbReference>
<dbReference type="InterPro" id="IPR024731">
    <property type="entry name" value="NELL2-like_EGF"/>
</dbReference>
<keyword evidence="3" id="KW-0677">Repeat</keyword>
<dbReference type="FunFam" id="2.10.25.10:FF:000038">
    <property type="entry name" value="Fibrillin 2"/>
    <property type="match status" value="1"/>
</dbReference>
<dbReference type="PROSITE" id="PS50026">
    <property type="entry name" value="EGF_3"/>
    <property type="match status" value="1"/>
</dbReference>
<dbReference type="InterPro" id="IPR038081">
    <property type="entry name" value="CalX-like_sf"/>
</dbReference>
<dbReference type="SUPFAM" id="SSF57196">
    <property type="entry name" value="EGF/Laminin"/>
    <property type="match status" value="1"/>
</dbReference>
<dbReference type="InterPro" id="IPR001881">
    <property type="entry name" value="EGF-like_Ca-bd_dom"/>
</dbReference>
<dbReference type="Pfam" id="PF12947">
    <property type="entry name" value="EGF_3"/>
    <property type="match status" value="1"/>
</dbReference>
<protein>
    <submittedName>
        <fullName evidence="6">Microfibril-associated glyco 4-like</fullName>
    </submittedName>
</protein>
<evidence type="ECO:0000256" key="5">
    <source>
        <dbReference type="PROSITE-ProRule" id="PRU00076"/>
    </source>
</evidence>
<proteinExistence type="predicted"/>
<evidence type="ECO:0000256" key="4">
    <source>
        <dbReference type="ARBA" id="ARBA00023157"/>
    </source>
</evidence>
<evidence type="ECO:0000313" key="7">
    <source>
        <dbReference type="Proteomes" id="UP001152795"/>
    </source>
</evidence>
<organism evidence="6 7">
    <name type="scientific">Paramuricea clavata</name>
    <name type="common">Red gorgonian</name>
    <name type="synonym">Violescent sea-whip</name>
    <dbReference type="NCBI Taxonomy" id="317549"/>
    <lineage>
        <taxon>Eukaryota</taxon>
        <taxon>Metazoa</taxon>
        <taxon>Cnidaria</taxon>
        <taxon>Anthozoa</taxon>
        <taxon>Octocorallia</taxon>
        <taxon>Malacalcyonacea</taxon>
        <taxon>Plexauridae</taxon>
        <taxon>Paramuricea</taxon>
    </lineage>
</organism>
<keyword evidence="7" id="KW-1185">Reference proteome</keyword>
<evidence type="ECO:0000256" key="2">
    <source>
        <dbReference type="ARBA" id="ARBA00022729"/>
    </source>
</evidence>
<reference evidence="6" key="1">
    <citation type="submission" date="2020-04" db="EMBL/GenBank/DDBJ databases">
        <authorList>
            <person name="Alioto T."/>
            <person name="Alioto T."/>
            <person name="Gomez Garrido J."/>
        </authorList>
    </citation>
    <scope>NUCLEOTIDE SEQUENCE</scope>
    <source>
        <strain evidence="6">A484AB</strain>
    </source>
</reference>
<sequence>MLEEYSEHFLLTLWPIDTKVVIVDPSVANITIGESDDIFFCDPNANQYPCHIKSDCVDVPGSFQCTCVSGYAGDEKSCT</sequence>
<keyword evidence="4" id="KW-1015">Disulfide bond</keyword>
<dbReference type="SMART" id="SM00179">
    <property type="entry name" value="EGF_CA"/>
    <property type="match status" value="1"/>
</dbReference>
<dbReference type="SUPFAM" id="SSF141072">
    <property type="entry name" value="CalX-like"/>
    <property type="match status" value="1"/>
</dbReference>
<gene>
    <name evidence="6" type="ORF">PACLA_8A003542</name>
</gene>
<dbReference type="Proteomes" id="UP001152795">
    <property type="component" value="Unassembled WGS sequence"/>
</dbReference>
<dbReference type="InterPro" id="IPR000152">
    <property type="entry name" value="EGF-type_Asp/Asn_hydroxyl_site"/>
</dbReference>
<evidence type="ECO:0000313" key="6">
    <source>
        <dbReference type="EMBL" id="CAB4041243.1"/>
    </source>
</evidence>
<evidence type="ECO:0000256" key="1">
    <source>
        <dbReference type="ARBA" id="ARBA00022536"/>
    </source>
</evidence>
<dbReference type="AlphaFoldDB" id="A0A6S7LR41"/>
<comment type="caution">
    <text evidence="5">Lacks conserved residue(s) required for the propagation of feature annotation.</text>
</comment>
<dbReference type="InterPro" id="IPR000742">
    <property type="entry name" value="EGF"/>
</dbReference>
<feature type="non-terminal residue" evidence="6">
    <location>
        <position position="79"/>
    </location>
</feature>